<dbReference type="GO" id="GO:0006325">
    <property type="term" value="P:chromatin organization"/>
    <property type="evidence" value="ECO:0007669"/>
    <property type="project" value="UniProtKB-KW"/>
</dbReference>
<evidence type="ECO:0000259" key="3">
    <source>
        <dbReference type="SMART" id="SM01408"/>
    </source>
</evidence>
<proteinExistence type="predicted"/>
<name>A0AAF0J4U5_9BASI</name>
<sequence length="288" mass="33010">MARRKRMQRTRSAADAEDEKAPVPLSDAELEQFHAKIQDRTDRWAEEYSEIVDQLPLELQRTFSLMKELDQNSEDIKQKVNETWHQYSDAREEDTDASHRNSQLLSIRDHTQQVVSLAEEKLALALSAYDLVDRQIRRLDTDLLKIEKSLCAQLRKEQMDALHPGSSSDYTPVPSEDDRISPQGQELSFWSGLISLDPLTCLGYLREHLQTNAAEPVGKKRKNSAHEKEKEAPSALKPPVPMDYDPSEPRYCYCDCVSYGEVGGVSHTHRWWLAKTMTVRANGCVPWD</sequence>
<evidence type="ECO:0000313" key="5">
    <source>
        <dbReference type="Proteomes" id="UP001213623"/>
    </source>
</evidence>
<keyword evidence="5" id="KW-1185">Reference proteome</keyword>
<protein>
    <recommendedName>
        <fullName evidence="3">Inhibitor of growth protein N-terminal histone-binding domain-containing protein</fullName>
    </recommendedName>
</protein>
<dbReference type="GO" id="GO:0006355">
    <property type="term" value="P:regulation of DNA-templated transcription"/>
    <property type="evidence" value="ECO:0007669"/>
    <property type="project" value="TreeGrafter"/>
</dbReference>
<evidence type="ECO:0000256" key="2">
    <source>
        <dbReference type="SAM" id="MobiDB-lite"/>
    </source>
</evidence>
<dbReference type="AlphaFoldDB" id="A0AAF0J4U5"/>
<feature type="region of interest" description="Disordered" evidence="2">
    <location>
        <begin position="160"/>
        <end position="183"/>
    </location>
</feature>
<organism evidence="4 5">
    <name type="scientific">Malassezia nana</name>
    <dbReference type="NCBI Taxonomy" id="180528"/>
    <lineage>
        <taxon>Eukaryota</taxon>
        <taxon>Fungi</taxon>
        <taxon>Dikarya</taxon>
        <taxon>Basidiomycota</taxon>
        <taxon>Ustilaginomycotina</taxon>
        <taxon>Malasseziomycetes</taxon>
        <taxon>Malasseziales</taxon>
        <taxon>Malasseziaceae</taxon>
        <taxon>Malassezia</taxon>
    </lineage>
</organism>
<dbReference type="CDD" id="cd16859">
    <property type="entry name" value="ING_ING4_5"/>
    <property type="match status" value="1"/>
</dbReference>
<dbReference type="GO" id="GO:0005634">
    <property type="term" value="C:nucleus"/>
    <property type="evidence" value="ECO:0007669"/>
    <property type="project" value="TreeGrafter"/>
</dbReference>
<dbReference type="InterPro" id="IPR024610">
    <property type="entry name" value="ING_N_histone-binding"/>
</dbReference>
<dbReference type="Proteomes" id="UP001213623">
    <property type="component" value="Chromosome 6"/>
</dbReference>
<dbReference type="Pfam" id="PF12998">
    <property type="entry name" value="ING"/>
    <property type="match status" value="1"/>
</dbReference>
<feature type="region of interest" description="Disordered" evidence="2">
    <location>
        <begin position="1"/>
        <end position="27"/>
    </location>
</feature>
<feature type="domain" description="Inhibitor of growth protein N-terminal histone-binding" evidence="3">
    <location>
        <begin position="44"/>
        <end position="146"/>
    </location>
</feature>
<gene>
    <name evidence="4" type="ORF">MNAN1_003459</name>
</gene>
<evidence type="ECO:0000313" key="4">
    <source>
        <dbReference type="EMBL" id="WFD28448.1"/>
    </source>
</evidence>
<dbReference type="EMBL" id="CP119897">
    <property type="protein sequence ID" value="WFD28448.1"/>
    <property type="molecule type" value="Genomic_DNA"/>
</dbReference>
<feature type="region of interest" description="Disordered" evidence="2">
    <location>
        <begin position="215"/>
        <end position="241"/>
    </location>
</feature>
<dbReference type="InterPro" id="IPR028651">
    <property type="entry name" value="ING_fam"/>
</dbReference>
<dbReference type="SMART" id="SM01408">
    <property type="entry name" value="ING"/>
    <property type="match status" value="1"/>
</dbReference>
<dbReference type="Gene3D" id="6.10.140.1740">
    <property type="match status" value="1"/>
</dbReference>
<reference evidence="4" key="1">
    <citation type="submission" date="2023-03" db="EMBL/GenBank/DDBJ databases">
        <title>Mating type loci evolution in Malassezia.</title>
        <authorList>
            <person name="Coelho M.A."/>
        </authorList>
    </citation>
    <scope>NUCLEOTIDE SEQUENCE</scope>
    <source>
        <strain evidence="4">CBS 9557</strain>
    </source>
</reference>
<accession>A0AAF0J4U5</accession>
<keyword evidence="1" id="KW-0156">Chromatin regulator</keyword>
<dbReference type="PANTHER" id="PTHR10333">
    <property type="entry name" value="INHIBITOR OF GROWTH PROTEIN"/>
    <property type="match status" value="1"/>
</dbReference>
<evidence type="ECO:0000256" key="1">
    <source>
        <dbReference type="ARBA" id="ARBA00022853"/>
    </source>
</evidence>
<dbReference type="PANTHER" id="PTHR10333:SF42">
    <property type="entry name" value="INHIBITOR OF GROWTH PROTEIN 5"/>
    <property type="match status" value="1"/>
</dbReference>